<dbReference type="PANTHER" id="PTHR43685">
    <property type="entry name" value="GLYCOSYLTRANSFERASE"/>
    <property type="match status" value="1"/>
</dbReference>
<dbReference type="PANTHER" id="PTHR43685:SF11">
    <property type="entry name" value="GLYCOSYLTRANSFERASE TAGX-RELATED"/>
    <property type="match status" value="1"/>
</dbReference>
<accession>A0ABW0G240</accession>
<comment type="caution">
    <text evidence="2">The sequence shown here is derived from an EMBL/GenBank/DDBJ whole genome shotgun (WGS) entry which is preliminary data.</text>
</comment>
<dbReference type="InterPro" id="IPR001173">
    <property type="entry name" value="Glyco_trans_2-like"/>
</dbReference>
<dbReference type="GO" id="GO:0016757">
    <property type="term" value="F:glycosyltransferase activity"/>
    <property type="evidence" value="ECO:0007669"/>
    <property type="project" value="UniProtKB-KW"/>
</dbReference>
<keyword evidence="3" id="KW-1185">Reference proteome</keyword>
<keyword evidence="2" id="KW-0328">Glycosyltransferase</keyword>
<dbReference type="Pfam" id="PF00535">
    <property type="entry name" value="Glycos_transf_2"/>
    <property type="match status" value="1"/>
</dbReference>
<dbReference type="RefSeq" id="WP_376994072.1">
    <property type="nucleotide sequence ID" value="NZ_JBHSLC010000006.1"/>
</dbReference>
<gene>
    <name evidence="2" type="ORF">ACFPMG_04840</name>
</gene>
<dbReference type="InterPro" id="IPR050834">
    <property type="entry name" value="Glycosyltransf_2"/>
</dbReference>
<proteinExistence type="predicted"/>
<dbReference type="EMBL" id="JBHSLC010000006">
    <property type="protein sequence ID" value="MFC5354328.1"/>
    <property type="molecule type" value="Genomic_DNA"/>
</dbReference>
<dbReference type="EC" id="2.4.-.-" evidence="2"/>
<evidence type="ECO:0000313" key="2">
    <source>
        <dbReference type="EMBL" id="MFC5354328.1"/>
    </source>
</evidence>
<organism evidence="2 3">
    <name type="scientific">Azospirillum himalayense</name>
    <dbReference type="NCBI Taxonomy" id="654847"/>
    <lineage>
        <taxon>Bacteria</taxon>
        <taxon>Pseudomonadati</taxon>
        <taxon>Pseudomonadota</taxon>
        <taxon>Alphaproteobacteria</taxon>
        <taxon>Rhodospirillales</taxon>
        <taxon>Azospirillaceae</taxon>
        <taxon>Azospirillum</taxon>
    </lineage>
</organism>
<name>A0ABW0G240_9PROT</name>
<dbReference type="InterPro" id="IPR029044">
    <property type="entry name" value="Nucleotide-diphossugar_trans"/>
</dbReference>
<sequence length="300" mass="33023">MLITIVTPSLNRHDYIRNALESLAGQEIDKVEHIIVDGGSTDGTIDMVRRDYPKTTLIVEQDRNLYDAINKGLRAASGDVIGLLNTDDQLLPGALAAVRDGFARHPLADSVCGGCEVRPAGSPLSTPASAVFNSPAMKALRPQDVMSGLILLNGRFFRRQLFNRVGLFDAEFPILADRDFLARCLLSGLRTAVIEPVVYAYGAHAGSLTFSDQINPHCLHEAVRLARHRLAAATTPEEHAFYKRWHGWAVGYELLSLRGTPAASGRMAELTRDAFAKAPGWPMEFLNHLAWHMRTRGERS</sequence>
<evidence type="ECO:0000313" key="3">
    <source>
        <dbReference type="Proteomes" id="UP001596166"/>
    </source>
</evidence>
<keyword evidence="2" id="KW-0808">Transferase</keyword>
<dbReference type="Proteomes" id="UP001596166">
    <property type="component" value="Unassembled WGS sequence"/>
</dbReference>
<feature type="domain" description="Glycosyltransferase 2-like" evidence="1">
    <location>
        <begin position="4"/>
        <end position="131"/>
    </location>
</feature>
<evidence type="ECO:0000259" key="1">
    <source>
        <dbReference type="Pfam" id="PF00535"/>
    </source>
</evidence>
<dbReference type="CDD" id="cd06433">
    <property type="entry name" value="GT_2_WfgS_like"/>
    <property type="match status" value="1"/>
</dbReference>
<reference evidence="3" key="1">
    <citation type="journal article" date="2019" name="Int. J. Syst. Evol. Microbiol.">
        <title>The Global Catalogue of Microorganisms (GCM) 10K type strain sequencing project: providing services to taxonomists for standard genome sequencing and annotation.</title>
        <authorList>
            <consortium name="The Broad Institute Genomics Platform"/>
            <consortium name="The Broad Institute Genome Sequencing Center for Infectious Disease"/>
            <person name="Wu L."/>
            <person name="Ma J."/>
        </authorList>
    </citation>
    <scope>NUCLEOTIDE SEQUENCE [LARGE SCALE GENOMIC DNA]</scope>
    <source>
        <strain evidence="3">CCUG 58760</strain>
    </source>
</reference>
<dbReference type="SUPFAM" id="SSF53448">
    <property type="entry name" value="Nucleotide-diphospho-sugar transferases"/>
    <property type="match status" value="1"/>
</dbReference>
<dbReference type="Gene3D" id="3.90.550.10">
    <property type="entry name" value="Spore Coat Polysaccharide Biosynthesis Protein SpsA, Chain A"/>
    <property type="match status" value="1"/>
</dbReference>
<protein>
    <submittedName>
        <fullName evidence="2">Glycosyltransferase family 2 protein</fullName>
        <ecNumber evidence="2">2.4.-.-</ecNumber>
    </submittedName>
</protein>